<reference evidence="1" key="1">
    <citation type="journal article" date="2021" name="Proc. Natl. Acad. Sci. U.S.A.">
        <title>A Catalog of Tens of Thousands of Viruses from Human Metagenomes Reveals Hidden Associations with Chronic Diseases.</title>
        <authorList>
            <person name="Tisza M.J."/>
            <person name="Buck C.B."/>
        </authorList>
    </citation>
    <scope>NUCLEOTIDE SEQUENCE</scope>
    <source>
        <strain evidence="1">CtIZM3</strain>
    </source>
</reference>
<organism evidence="1">
    <name type="scientific">Caudovirales sp. ctIZM3</name>
    <dbReference type="NCBI Taxonomy" id="2827633"/>
    <lineage>
        <taxon>Viruses</taxon>
        <taxon>Duplodnaviria</taxon>
        <taxon>Heunggongvirae</taxon>
        <taxon>Uroviricota</taxon>
        <taxon>Caudoviricetes</taxon>
    </lineage>
</organism>
<proteinExistence type="predicted"/>
<protein>
    <submittedName>
        <fullName evidence="1">Uncharacterized protein</fullName>
    </submittedName>
</protein>
<name>A0A8S5T881_9CAUD</name>
<sequence length="34" mass="4014">MSPHFLHIIRSSEVLNLLTCFILSEVQNFVNTYF</sequence>
<dbReference type="EMBL" id="BK032770">
    <property type="protein sequence ID" value="DAF59457.1"/>
    <property type="molecule type" value="Genomic_DNA"/>
</dbReference>
<evidence type="ECO:0000313" key="1">
    <source>
        <dbReference type="EMBL" id="DAF59457.1"/>
    </source>
</evidence>
<accession>A0A8S5T881</accession>